<dbReference type="GO" id="GO:0070008">
    <property type="term" value="F:serine-type exopeptidase activity"/>
    <property type="evidence" value="ECO:0007669"/>
    <property type="project" value="InterPro"/>
</dbReference>
<feature type="signal peptide" evidence="6">
    <location>
        <begin position="1"/>
        <end position="27"/>
    </location>
</feature>
<keyword evidence="5" id="KW-0325">Glycoprotein</keyword>
<dbReference type="GO" id="GO:0008239">
    <property type="term" value="F:dipeptidyl-peptidase activity"/>
    <property type="evidence" value="ECO:0007669"/>
    <property type="project" value="TreeGrafter"/>
</dbReference>
<evidence type="ECO:0000256" key="3">
    <source>
        <dbReference type="ARBA" id="ARBA00022729"/>
    </source>
</evidence>
<organism evidence="7 8">
    <name type="scientific">Thlaspi arvense</name>
    <name type="common">Field penny-cress</name>
    <dbReference type="NCBI Taxonomy" id="13288"/>
    <lineage>
        <taxon>Eukaryota</taxon>
        <taxon>Viridiplantae</taxon>
        <taxon>Streptophyta</taxon>
        <taxon>Embryophyta</taxon>
        <taxon>Tracheophyta</taxon>
        <taxon>Spermatophyta</taxon>
        <taxon>Magnoliopsida</taxon>
        <taxon>eudicotyledons</taxon>
        <taxon>Gunneridae</taxon>
        <taxon>Pentapetalae</taxon>
        <taxon>rosids</taxon>
        <taxon>malvids</taxon>
        <taxon>Brassicales</taxon>
        <taxon>Brassicaceae</taxon>
        <taxon>Thlaspideae</taxon>
        <taxon>Thlaspi</taxon>
    </lineage>
</organism>
<dbReference type="PANTHER" id="PTHR11010">
    <property type="entry name" value="PROTEASE S28 PRO-X CARBOXYPEPTIDASE-RELATED"/>
    <property type="match status" value="1"/>
</dbReference>
<evidence type="ECO:0000256" key="2">
    <source>
        <dbReference type="ARBA" id="ARBA00022670"/>
    </source>
</evidence>
<dbReference type="Pfam" id="PF05577">
    <property type="entry name" value="Peptidase_S28"/>
    <property type="match status" value="1"/>
</dbReference>
<dbReference type="SUPFAM" id="SSF53474">
    <property type="entry name" value="alpha/beta-Hydrolases"/>
    <property type="match status" value="1"/>
</dbReference>
<keyword evidence="2" id="KW-0645">Protease</keyword>
<sequence>MSLHPFTIPLLLVFSILSPCFISHTHSKVARLGISPTARPTKKVDASGDSDLKMLYYNQNLDHFTFTPESYKTFQQRYVIDSKHWAGAKANAPILAFLGEESSLETDLASVGFFNDNGPRLKALLVYIEHRYYGKSMPFGSAKESLKNASTLGYLTAEQALADYAAILLHVKEKYSAKNSPIIVIGASYGGMLAAWFRLKYPHIALGALASSAPLLYFGDNRPKYGYYYIITKVFKETSERCYKTIRKSWEEIDSVAAKSNGLLILSKKFKTCAPLRRSFDIKDYLDTIYAEAAQYNGDGGYWVTTLCKAINENPPNRKNDLLDRIFAGVVAYIGNRSCYDIDLFARPSNDSIAWNWQACKFWGCSEMVLAVGHDQQDTMFQTAPFNMTSFVDDCRSHYGVIPRPHWITTYFGFQDVKLILRRFGSNIIFSNGLSDPYSVGGVLEDVSDTVVAIKTVNGTHCQDISLKSKEDPEWLVMQRKREIQIIESWISTYQKDLRDLNISI</sequence>
<dbReference type="GO" id="GO:0006508">
    <property type="term" value="P:proteolysis"/>
    <property type="evidence" value="ECO:0007669"/>
    <property type="project" value="UniProtKB-KW"/>
</dbReference>
<dbReference type="EMBL" id="OU466862">
    <property type="protein sequence ID" value="CAH2072127.1"/>
    <property type="molecule type" value="Genomic_DNA"/>
</dbReference>
<keyword evidence="4" id="KW-0378">Hydrolase</keyword>
<evidence type="ECO:0000313" key="8">
    <source>
        <dbReference type="Proteomes" id="UP000836841"/>
    </source>
</evidence>
<name>A0AAU9SUA9_THLAR</name>
<dbReference type="PANTHER" id="PTHR11010:SF110">
    <property type="entry name" value="PROLYLCARBOXYPEPTIDASE-LIKE PROTEIN-RELATED"/>
    <property type="match status" value="1"/>
</dbReference>
<dbReference type="InterPro" id="IPR042269">
    <property type="entry name" value="Ser_carbopepase_S28_SKS"/>
</dbReference>
<protein>
    <recommendedName>
        <fullName evidence="9">Lysosomal Pro-X carboxypeptidase</fullName>
    </recommendedName>
</protein>
<accession>A0AAU9SUA9</accession>
<evidence type="ECO:0000256" key="4">
    <source>
        <dbReference type="ARBA" id="ARBA00022801"/>
    </source>
</evidence>
<dbReference type="InterPro" id="IPR008758">
    <property type="entry name" value="Peptidase_S28"/>
</dbReference>
<keyword evidence="3 6" id="KW-0732">Signal</keyword>
<dbReference type="Gene3D" id="1.20.120.980">
    <property type="entry name" value="Serine carboxypeptidase S28, SKS domain"/>
    <property type="match status" value="1"/>
</dbReference>
<evidence type="ECO:0000256" key="6">
    <source>
        <dbReference type="SAM" id="SignalP"/>
    </source>
</evidence>
<dbReference type="Gene3D" id="3.40.50.1820">
    <property type="entry name" value="alpha/beta hydrolase"/>
    <property type="match status" value="1"/>
</dbReference>
<dbReference type="InterPro" id="IPR029058">
    <property type="entry name" value="AB_hydrolase_fold"/>
</dbReference>
<feature type="chain" id="PRO_5043986983" description="Lysosomal Pro-X carboxypeptidase" evidence="6">
    <location>
        <begin position="28"/>
        <end position="505"/>
    </location>
</feature>
<keyword evidence="8" id="KW-1185">Reference proteome</keyword>
<dbReference type="AlphaFoldDB" id="A0AAU9SUA9"/>
<proteinExistence type="inferred from homology"/>
<evidence type="ECO:0000313" key="7">
    <source>
        <dbReference type="EMBL" id="CAH2072127.1"/>
    </source>
</evidence>
<evidence type="ECO:0008006" key="9">
    <source>
        <dbReference type="Google" id="ProtNLM"/>
    </source>
</evidence>
<evidence type="ECO:0000256" key="5">
    <source>
        <dbReference type="ARBA" id="ARBA00023180"/>
    </source>
</evidence>
<gene>
    <name evidence="7" type="ORF">TAV2_LOCUS19149</name>
</gene>
<reference evidence="7 8" key="1">
    <citation type="submission" date="2022-03" db="EMBL/GenBank/DDBJ databases">
        <authorList>
            <person name="Nunn A."/>
            <person name="Chopra R."/>
            <person name="Nunn A."/>
            <person name="Contreras Garrido A."/>
        </authorList>
    </citation>
    <scope>NUCLEOTIDE SEQUENCE [LARGE SCALE GENOMIC DNA]</scope>
</reference>
<dbReference type="FunFam" id="1.20.120.980:FF:000006">
    <property type="entry name" value="Serine carboxypeptidase S28 family protein"/>
    <property type="match status" value="1"/>
</dbReference>
<comment type="similarity">
    <text evidence="1">Belongs to the peptidase S28 family.</text>
</comment>
<dbReference type="Proteomes" id="UP000836841">
    <property type="component" value="Chromosome 6"/>
</dbReference>
<evidence type="ECO:0000256" key="1">
    <source>
        <dbReference type="ARBA" id="ARBA00011079"/>
    </source>
</evidence>